<evidence type="ECO:0000313" key="2">
    <source>
        <dbReference type="Proteomes" id="UP000520767"/>
    </source>
</evidence>
<proteinExistence type="predicted"/>
<evidence type="ECO:0000313" key="1">
    <source>
        <dbReference type="EMBL" id="MBB4911244.1"/>
    </source>
</evidence>
<dbReference type="AlphaFoldDB" id="A0A7W7QCW3"/>
<protein>
    <recommendedName>
        <fullName evidence="3">Secreted protein</fullName>
    </recommendedName>
</protein>
<comment type="caution">
    <text evidence="1">The sequence shown here is derived from an EMBL/GenBank/DDBJ whole genome shotgun (WGS) entry which is preliminary data.</text>
</comment>
<reference evidence="1 2" key="1">
    <citation type="submission" date="2020-08" db="EMBL/GenBank/DDBJ databases">
        <title>Genomic Encyclopedia of Type Strains, Phase III (KMG-III): the genomes of soil and plant-associated and newly described type strains.</title>
        <authorList>
            <person name="Whitman W."/>
        </authorList>
    </citation>
    <scope>NUCLEOTIDE SEQUENCE [LARGE SCALE GENOMIC DNA]</scope>
    <source>
        <strain evidence="1 2">CECT 8960</strain>
    </source>
</reference>
<dbReference type="EMBL" id="JACHJQ010000009">
    <property type="protein sequence ID" value="MBB4911244.1"/>
    <property type="molecule type" value="Genomic_DNA"/>
</dbReference>
<gene>
    <name evidence="1" type="ORF">FHR82_007504</name>
</gene>
<keyword evidence="2" id="KW-1185">Reference proteome</keyword>
<dbReference type="Proteomes" id="UP000520767">
    <property type="component" value="Unassembled WGS sequence"/>
</dbReference>
<organism evidence="1 2">
    <name type="scientific">Actinophytocola algeriensis</name>
    <dbReference type="NCBI Taxonomy" id="1768010"/>
    <lineage>
        <taxon>Bacteria</taxon>
        <taxon>Bacillati</taxon>
        <taxon>Actinomycetota</taxon>
        <taxon>Actinomycetes</taxon>
        <taxon>Pseudonocardiales</taxon>
        <taxon>Pseudonocardiaceae</taxon>
    </lineage>
</organism>
<dbReference type="RefSeq" id="WP_184815263.1">
    <property type="nucleotide sequence ID" value="NZ_JACHJQ010000009.1"/>
</dbReference>
<name>A0A7W7QCW3_9PSEU</name>
<accession>A0A7W7QCW3</accession>
<sequence length="153" mass="16641">MKPLLFLDIDGVLNPWAAPACPPGYAEHRWRTRKAWLSPAHGHALRALATCADLVWASSWADDANTLAGKALGLPPLPTVTFAGPHADTGPDWKFPAVGRFAYGRPLVWFDDDFELRPGAKDRFLRRRDQPTLLVPVDPAVGLTPARLGAVTG</sequence>
<dbReference type="Pfam" id="PF18143">
    <property type="entry name" value="HAD_SAK_2"/>
    <property type="match status" value="1"/>
</dbReference>
<evidence type="ECO:0008006" key="3">
    <source>
        <dbReference type="Google" id="ProtNLM"/>
    </source>
</evidence>